<name>A0AA39ZPV2_9PEZI</name>
<dbReference type="PANTHER" id="PTHR44305">
    <property type="entry name" value="SI:DKEY-192D15.2-RELATED"/>
    <property type="match status" value="1"/>
</dbReference>
<dbReference type="PANTHER" id="PTHR44305:SF2">
    <property type="entry name" value="SI:DKEY-192D15.2"/>
    <property type="match status" value="1"/>
</dbReference>
<dbReference type="InterPro" id="IPR053083">
    <property type="entry name" value="TF_kinase-domain_protein"/>
</dbReference>
<protein>
    <recommendedName>
        <fullName evidence="1">Protein kinase domain-containing protein</fullName>
    </recommendedName>
</protein>
<dbReference type="Pfam" id="PF07714">
    <property type="entry name" value="PK_Tyr_Ser-Thr"/>
    <property type="match status" value="1"/>
</dbReference>
<proteinExistence type="predicted"/>
<dbReference type="SUPFAM" id="SSF56112">
    <property type="entry name" value="Protein kinase-like (PK-like)"/>
    <property type="match status" value="1"/>
</dbReference>
<evidence type="ECO:0000313" key="3">
    <source>
        <dbReference type="Proteomes" id="UP001172159"/>
    </source>
</evidence>
<gene>
    <name evidence="2" type="ORF">B0T21DRAFT_115945</name>
</gene>
<accession>A0AA39ZPV2</accession>
<dbReference type="GO" id="GO:0004672">
    <property type="term" value="F:protein kinase activity"/>
    <property type="evidence" value="ECO:0007669"/>
    <property type="project" value="InterPro"/>
</dbReference>
<dbReference type="EMBL" id="JAUKTV010000029">
    <property type="protein sequence ID" value="KAK0701368.1"/>
    <property type="molecule type" value="Genomic_DNA"/>
</dbReference>
<sequence length="619" mass="71931">MQKTEHMNNIEAFRDLQRQKQDYFAHHRRGEVWFADRRDIWKDFPAPKPGVWPGFEMHYRNPAWLRKPERIRFPWDEAGPSSTRQAAMEADQRLAQTMAVAEFKSVKVLGWGGLGVASLYEAVGKNNEKLKVVCKCDIYPHYPCISREIKCHLMTAGAKHVIQQLVLQGEGGVSAANIAKLGDMARQTADGVNINEPAEDRRKRRRRWGEDEDFEMIEAEPIGEFEELDLNEIREDMKQDARKALDANQRVLFLQFMERGRLDDHLCRAAMHKRPFPSLVLWQIFDCLFRGVIGLAYPEAFMPWDVDPSQVQIAEVTETARGLKPLAPYDERPTLVHFDIDPLNVLVDKFDEHEHNLAPLVKIADLGLVKVFNGKNTAFEYWRIRDNGKPQLYTPEQFSEEWDYLNGNPKTINSEVAGNYNWWTNLYQISIIMWQLVSLCFPEQPPRVEKIKITHQDGTESTEWGFGGFILDDKRFGHIDRDLRELINQCMLYTPSKRPTMEQMETILEKKIKRQGVDPNDAEAVEAQKYCQWLFKMAPPPKSAEPKDYKLPEGLRGWTVGSVNNKGKGLLETPEEAQRRRELNRAARTRRMNPGRILANKFSIVRETRGIWRDYFQMD</sequence>
<evidence type="ECO:0000313" key="2">
    <source>
        <dbReference type="EMBL" id="KAK0701368.1"/>
    </source>
</evidence>
<evidence type="ECO:0000259" key="1">
    <source>
        <dbReference type="PROSITE" id="PS50011"/>
    </source>
</evidence>
<feature type="domain" description="Protein kinase" evidence="1">
    <location>
        <begin position="103"/>
        <end position="508"/>
    </location>
</feature>
<dbReference type="Gene3D" id="1.10.510.10">
    <property type="entry name" value="Transferase(Phosphotransferase) domain 1"/>
    <property type="match status" value="1"/>
</dbReference>
<dbReference type="Proteomes" id="UP001172159">
    <property type="component" value="Unassembled WGS sequence"/>
</dbReference>
<dbReference type="InterPro" id="IPR000719">
    <property type="entry name" value="Prot_kinase_dom"/>
</dbReference>
<reference evidence="2" key="1">
    <citation type="submission" date="2023-06" db="EMBL/GenBank/DDBJ databases">
        <title>Genome-scale phylogeny and comparative genomics of the fungal order Sordariales.</title>
        <authorList>
            <consortium name="Lawrence Berkeley National Laboratory"/>
            <person name="Hensen N."/>
            <person name="Bonometti L."/>
            <person name="Westerberg I."/>
            <person name="Brannstrom I.O."/>
            <person name="Guillou S."/>
            <person name="Cros-Aarteil S."/>
            <person name="Calhoun S."/>
            <person name="Haridas S."/>
            <person name="Kuo A."/>
            <person name="Mondo S."/>
            <person name="Pangilinan J."/>
            <person name="Riley R."/>
            <person name="Labutti K."/>
            <person name="Andreopoulos B."/>
            <person name="Lipzen A."/>
            <person name="Chen C."/>
            <person name="Yanf M."/>
            <person name="Daum C."/>
            <person name="Ng V."/>
            <person name="Clum A."/>
            <person name="Steindorff A."/>
            <person name="Ohm R."/>
            <person name="Martin F."/>
            <person name="Silar P."/>
            <person name="Natvig D."/>
            <person name="Lalanne C."/>
            <person name="Gautier V."/>
            <person name="Ament-Velasquez S.L."/>
            <person name="Kruys A."/>
            <person name="Hutchinson M.I."/>
            <person name="Powell A.J."/>
            <person name="Barry K."/>
            <person name="Miller A.N."/>
            <person name="Grigoriev I.V."/>
            <person name="Debuchy R."/>
            <person name="Gladieux P."/>
            <person name="Thoren M.H."/>
            <person name="Johannesson H."/>
        </authorList>
    </citation>
    <scope>NUCLEOTIDE SEQUENCE</scope>
    <source>
        <strain evidence="2">CBS 540.89</strain>
    </source>
</reference>
<dbReference type="GO" id="GO:0005524">
    <property type="term" value="F:ATP binding"/>
    <property type="evidence" value="ECO:0007669"/>
    <property type="project" value="InterPro"/>
</dbReference>
<dbReference type="InterPro" id="IPR011009">
    <property type="entry name" value="Kinase-like_dom_sf"/>
</dbReference>
<dbReference type="PROSITE" id="PS50011">
    <property type="entry name" value="PROTEIN_KINASE_DOM"/>
    <property type="match status" value="1"/>
</dbReference>
<keyword evidence="3" id="KW-1185">Reference proteome</keyword>
<dbReference type="InterPro" id="IPR001245">
    <property type="entry name" value="Ser-Thr/Tyr_kinase_cat_dom"/>
</dbReference>
<organism evidence="2 3">
    <name type="scientific">Apiosordaria backusii</name>
    <dbReference type="NCBI Taxonomy" id="314023"/>
    <lineage>
        <taxon>Eukaryota</taxon>
        <taxon>Fungi</taxon>
        <taxon>Dikarya</taxon>
        <taxon>Ascomycota</taxon>
        <taxon>Pezizomycotina</taxon>
        <taxon>Sordariomycetes</taxon>
        <taxon>Sordariomycetidae</taxon>
        <taxon>Sordariales</taxon>
        <taxon>Lasiosphaeriaceae</taxon>
        <taxon>Apiosordaria</taxon>
    </lineage>
</organism>
<comment type="caution">
    <text evidence="2">The sequence shown here is derived from an EMBL/GenBank/DDBJ whole genome shotgun (WGS) entry which is preliminary data.</text>
</comment>
<dbReference type="AlphaFoldDB" id="A0AA39ZPV2"/>